<dbReference type="SUPFAM" id="SSF56935">
    <property type="entry name" value="Porins"/>
    <property type="match status" value="1"/>
</dbReference>
<evidence type="ECO:0000256" key="3">
    <source>
        <dbReference type="ARBA" id="ARBA00022452"/>
    </source>
</evidence>
<dbReference type="GO" id="GO:0009279">
    <property type="term" value="C:cell outer membrane"/>
    <property type="evidence" value="ECO:0007669"/>
    <property type="project" value="UniProtKB-SubCell"/>
</dbReference>
<keyword evidence="18" id="KW-1185">Reference proteome</keyword>
<evidence type="ECO:0000259" key="15">
    <source>
        <dbReference type="Pfam" id="PF00593"/>
    </source>
</evidence>
<dbReference type="EMBL" id="VOPY01000002">
    <property type="protein sequence ID" value="TXC69004.1"/>
    <property type="molecule type" value="Genomic_DNA"/>
</dbReference>
<keyword evidence="4" id="KW-0410">Iron transport</keyword>
<dbReference type="PANTHER" id="PTHR32552">
    <property type="entry name" value="FERRICHROME IRON RECEPTOR-RELATED"/>
    <property type="match status" value="1"/>
</dbReference>
<dbReference type="Pfam" id="PF07715">
    <property type="entry name" value="Plug"/>
    <property type="match status" value="1"/>
</dbReference>
<comment type="caution">
    <text evidence="17">The sequence shown here is derived from an EMBL/GenBank/DDBJ whole genome shotgun (WGS) entry which is preliminary data.</text>
</comment>
<keyword evidence="10 12" id="KW-0472">Membrane</keyword>
<organism evidence="17 18">
    <name type="scientific">Flavisphingopyxis soli</name>
    <dbReference type="NCBI Taxonomy" id="2601267"/>
    <lineage>
        <taxon>Bacteria</taxon>
        <taxon>Pseudomonadati</taxon>
        <taxon>Pseudomonadota</taxon>
        <taxon>Alphaproteobacteria</taxon>
        <taxon>Sphingomonadales</taxon>
        <taxon>Sphingopyxidaceae</taxon>
        <taxon>Flavisphingopyxis</taxon>
    </lineage>
</organism>
<evidence type="ECO:0000256" key="13">
    <source>
        <dbReference type="RuleBase" id="RU003357"/>
    </source>
</evidence>
<feature type="domain" description="TonB-dependent receptor plug" evidence="16">
    <location>
        <begin position="54"/>
        <end position="161"/>
    </location>
</feature>
<evidence type="ECO:0000256" key="5">
    <source>
        <dbReference type="ARBA" id="ARBA00022692"/>
    </source>
</evidence>
<dbReference type="Pfam" id="PF00593">
    <property type="entry name" value="TonB_dep_Rec_b-barrel"/>
    <property type="match status" value="1"/>
</dbReference>
<dbReference type="Gene3D" id="2.40.170.20">
    <property type="entry name" value="TonB-dependent receptor, beta-barrel domain"/>
    <property type="match status" value="1"/>
</dbReference>
<dbReference type="Proteomes" id="UP000321129">
    <property type="component" value="Unassembled WGS sequence"/>
</dbReference>
<name>A0A5C6U836_9SPHN</name>
<dbReference type="GO" id="GO:0015344">
    <property type="term" value="F:siderophore uptake transmembrane transporter activity"/>
    <property type="evidence" value="ECO:0007669"/>
    <property type="project" value="TreeGrafter"/>
</dbReference>
<comment type="subcellular location">
    <subcellularLocation>
        <location evidence="1 12">Cell outer membrane</location>
        <topology evidence="1 12">Multi-pass membrane protein</topology>
    </subcellularLocation>
</comment>
<keyword evidence="11 12" id="KW-0998">Cell outer membrane</keyword>
<dbReference type="OrthoDB" id="593427at2"/>
<protein>
    <submittedName>
        <fullName evidence="17">TonB-dependent receptor</fullName>
    </submittedName>
</protein>
<accession>A0A5C6U836</accession>
<dbReference type="InterPro" id="IPR012910">
    <property type="entry name" value="Plug_dom"/>
</dbReference>
<dbReference type="PANTHER" id="PTHR32552:SF89">
    <property type="entry name" value="CATECHOLATE SIDEROPHORE RECEPTOR FIU"/>
    <property type="match status" value="1"/>
</dbReference>
<evidence type="ECO:0000256" key="14">
    <source>
        <dbReference type="SAM" id="SignalP"/>
    </source>
</evidence>
<dbReference type="InterPro" id="IPR037066">
    <property type="entry name" value="Plug_dom_sf"/>
</dbReference>
<evidence type="ECO:0000256" key="1">
    <source>
        <dbReference type="ARBA" id="ARBA00004571"/>
    </source>
</evidence>
<keyword evidence="2 12" id="KW-0813">Transport</keyword>
<reference evidence="17 18" key="1">
    <citation type="submission" date="2019-08" db="EMBL/GenBank/DDBJ databases">
        <title>Sphingorhabdus soil sp. nov., isolated from arctic soil.</title>
        <authorList>
            <person name="Liu Y."/>
        </authorList>
    </citation>
    <scope>NUCLEOTIDE SEQUENCE [LARGE SCALE GENOMIC DNA]</scope>
    <source>
        <strain evidence="17 18">D-2Q-5-6</strain>
    </source>
</reference>
<evidence type="ECO:0000256" key="7">
    <source>
        <dbReference type="ARBA" id="ARBA00023004"/>
    </source>
</evidence>
<evidence type="ECO:0000256" key="8">
    <source>
        <dbReference type="ARBA" id="ARBA00023065"/>
    </source>
</evidence>
<keyword evidence="8" id="KW-0406">Ion transport</keyword>
<evidence type="ECO:0000256" key="2">
    <source>
        <dbReference type="ARBA" id="ARBA00022448"/>
    </source>
</evidence>
<dbReference type="PROSITE" id="PS52016">
    <property type="entry name" value="TONB_DEPENDENT_REC_3"/>
    <property type="match status" value="1"/>
</dbReference>
<keyword evidence="9 13" id="KW-0798">TonB box</keyword>
<keyword evidence="5 12" id="KW-0812">Transmembrane</keyword>
<evidence type="ECO:0000256" key="10">
    <source>
        <dbReference type="ARBA" id="ARBA00023136"/>
    </source>
</evidence>
<evidence type="ECO:0000256" key="6">
    <source>
        <dbReference type="ARBA" id="ARBA00022729"/>
    </source>
</evidence>
<keyword evidence="7" id="KW-0408">Iron</keyword>
<evidence type="ECO:0000256" key="12">
    <source>
        <dbReference type="PROSITE-ProRule" id="PRU01360"/>
    </source>
</evidence>
<evidence type="ECO:0000256" key="11">
    <source>
        <dbReference type="ARBA" id="ARBA00023237"/>
    </source>
</evidence>
<feature type="signal peptide" evidence="14">
    <location>
        <begin position="1"/>
        <end position="22"/>
    </location>
</feature>
<sequence length="830" mass="89624">MKTALFRSVAFVALLAPTAAFAQSTGSIDFEDDSAIVVTGTRGDRDVAGVIAPDTSKAKQVLTQEAISRSNPGQTILDTINVIPGVNFQNNDAYGSSGGTLTIRGFSSDRISLTFDGVPLNDSGNYAIYSNQQLDPELIEQVNVNLGSTDVDSPTASAVGGTVNYRTINPSEEFGAMLSGSAGDFDFFRMFGKIETGAFGPFGTRAFVSASTASNHNPYNNYGKVNKQQYNAKIYQPIGSNGDFVSVAGNYNQNRNNFFGSVSLRNDRPVPSGFPQSKDDREYNINYPCQVSTVARPGLADLTNGCGTEFDRRFNPSNTGNIRGASRFTLTDKLTFTFDPSYQYVKANGGGTVNARERLNDVQPGAGVTNLAGYIGGRPYFGRDLNGDGDLLDEVTMLAPSQTRTHRFIAIAGLRYDINDDNTFRVSYTYDRANHRQTGQVGLLQGNGEPFDVFPVNDGQLDVTGAELNKRNRQSYATLNKVAAEYRGDFMDNKLTVNIGLAAPFFTRDLQQNCFTTSASGFVDCFGENDPRNAAYAAANPTVQGPQRRVLKYDKLLPSGGMVYRFTDQVSVFASYSRGLGVPGTDNLYNAFFFAPDTAEAQPKPETTDSFDGGLRYRSRQVQAQLGGYFTKYKNRTASAYDPVLDATVFRNLGTVDKYGVDGYVSYAPVPQLVVYAFGSYNDSEIKDDVQTGVVAGVPVYAPTAGKSESGSPRYSYGGTVRGTVGPVELGMTAKRTGKRFVYDTNLPVMNGATEVFPNAAPAYWLVNADARISLAQFGAEKTYFQLNVYNLFNKLYVGGFGGGLSQSGSPPFVQIGAPRTISGTLVVGF</sequence>
<gene>
    <name evidence="17" type="ORF">FSZ31_08665</name>
</gene>
<proteinExistence type="inferred from homology"/>
<dbReference type="InterPro" id="IPR036942">
    <property type="entry name" value="Beta-barrel_TonB_sf"/>
</dbReference>
<comment type="similarity">
    <text evidence="12 13">Belongs to the TonB-dependent receptor family.</text>
</comment>
<keyword evidence="17" id="KW-0675">Receptor</keyword>
<dbReference type="InterPro" id="IPR000531">
    <property type="entry name" value="Beta-barrel_TonB"/>
</dbReference>
<keyword evidence="6 14" id="KW-0732">Signal</keyword>
<evidence type="ECO:0000313" key="17">
    <source>
        <dbReference type="EMBL" id="TXC69004.1"/>
    </source>
</evidence>
<evidence type="ECO:0000256" key="9">
    <source>
        <dbReference type="ARBA" id="ARBA00023077"/>
    </source>
</evidence>
<dbReference type="AlphaFoldDB" id="A0A5C6U836"/>
<feature type="domain" description="TonB-dependent receptor-like beta-barrel" evidence="15">
    <location>
        <begin position="280"/>
        <end position="792"/>
    </location>
</feature>
<dbReference type="Gene3D" id="2.170.130.10">
    <property type="entry name" value="TonB-dependent receptor, plug domain"/>
    <property type="match status" value="1"/>
</dbReference>
<keyword evidence="3 12" id="KW-1134">Transmembrane beta strand</keyword>
<evidence type="ECO:0000259" key="16">
    <source>
        <dbReference type="Pfam" id="PF07715"/>
    </source>
</evidence>
<dbReference type="RefSeq" id="WP_147122958.1">
    <property type="nucleotide sequence ID" value="NZ_VOPY01000002.1"/>
</dbReference>
<evidence type="ECO:0000256" key="4">
    <source>
        <dbReference type="ARBA" id="ARBA00022496"/>
    </source>
</evidence>
<dbReference type="InterPro" id="IPR039426">
    <property type="entry name" value="TonB-dep_rcpt-like"/>
</dbReference>
<evidence type="ECO:0000313" key="18">
    <source>
        <dbReference type="Proteomes" id="UP000321129"/>
    </source>
</evidence>
<feature type="chain" id="PRO_5023022664" evidence="14">
    <location>
        <begin position="23"/>
        <end position="830"/>
    </location>
</feature>